<evidence type="ECO:0000313" key="1">
    <source>
        <dbReference type="EMBL" id="BEH02726.1"/>
    </source>
</evidence>
<evidence type="ECO:0000313" key="2">
    <source>
        <dbReference type="Proteomes" id="UP001431656"/>
    </source>
</evidence>
<dbReference type="Proteomes" id="UP001431656">
    <property type="component" value="Chromosome"/>
</dbReference>
<proteinExistence type="predicted"/>
<gene>
    <name evidence="1" type="ORF">brsh051_20070</name>
</gene>
<protein>
    <submittedName>
        <fullName evidence="1">Uncharacterized protein</fullName>
    </submittedName>
</protein>
<dbReference type="EMBL" id="AP028056">
    <property type="protein sequence ID" value="BEH02726.1"/>
    <property type="molecule type" value="Genomic_DNA"/>
</dbReference>
<sequence length="71" mass="8261">MSTESTKRWLWLVAPLPDPEWGSDLRSTARLFETEAAARLVLDNCPPEFHLWRVRETITVARAMSDYELVE</sequence>
<dbReference type="AlphaFoldDB" id="A0AAN0MHX4"/>
<accession>A0AAN0MHX4</accession>
<keyword evidence="2" id="KW-1185">Reference proteome</keyword>
<name>A0AAN0MHX4_9ACTN</name>
<reference evidence="1" key="1">
    <citation type="journal article" date="2024" name="Int. J. Syst. Evol. Microbiol.">
        <title>Brooklawnia propionicigenes sp. nov., a facultatively anaerobic, propionate-producing bacterium isolated from a methanogenic reactor treating waste from cattle farms.</title>
        <authorList>
            <person name="Akita Y."/>
            <person name="Ueki A."/>
            <person name="Tonouchi A."/>
            <person name="Sugawara Y."/>
            <person name="Honma S."/>
            <person name="Kaku N."/>
            <person name="Ueki K."/>
        </authorList>
    </citation>
    <scope>NUCLEOTIDE SEQUENCE</scope>
    <source>
        <strain evidence="1">SH051</strain>
    </source>
</reference>
<organism evidence="1 2">
    <name type="scientific">Brooklawnia propionicigenes</name>
    <dbReference type="NCBI Taxonomy" id="3041175"/>
    <lineage>
        <taxon>Bacteria</taxon>
        <taxon>Bacillati</taxon>
        <taxon>Actinomycetota</taxon>
        <taxon>Actinomycetes</taxon>
        <taxon>Propionibacteriales</taxon>
        <taxon>Propionibacteriaceae</taxon>
        <taxon>Brooklawnia</taxon>
    </lineage>
</organism>
<dbReference type="KEGG" id="broo:brsh051_20070"/>
<dbReference type="RefSeq" id="WP_286264608.1">
    <property type="nucleotide sequence ID" value="NZ_AP028056.1"/>
</dbReference>